<evidence type="ECO:0008006" key="2">
    <source>
        <dbReference type="Google" id="ProtNLM"/>
    </source>
</evidence>
<sequence length="137" mass="15626">MTGLHDTDIRIADDWQLTRAADGDAPICSGFECLYQNIALEAETQKGDLFYDPNFGWSLYDFIQSEDDDLVRLELVQRARMGLQKREVILPESIEVSVDHDGDTFRLYCSFQFAEEEKARQLTVVIDAVNVEVITSD</sequence>
<reference evidence="1" key="1">
    <citation type="submission" date="2019-08" db="EMBL/GenBank/DDBJ databases">
        <authorList>
            <person name="Kucharzyk K."/>
            <person name="Murdoch R.W."/>
            <person name="Higgins S."/>
            <person name="Loffler F."/>
        </authorList>
    </citation>
    <scope>NUCLEOTIDE SEQUENCE</scope>
</reference>
<dbReference type="EMBL" id="VSSQ01001525">
    <property type="protein sequence ID" value="MPM09063.1"/>
    <property type="molecule type" value="Genomic_DNA"/>
</dbReference>
<proteinExistence type="predicted"/>
<evidence type="ECO:0000313" key="1">
    <source>
        <dbReference type="EMBL" id="MPM09063.1"/>
    </source>
</evidence>
<organism evidence="1">
    <name type="scientific">bioreactor metagenome</name>
    <dbReference type="NCBI Taxonomy" id="1076179"/>
    <lineage>
        <taxon>unclassified sequences</taxon>
        <taxon>metagenomes</taxon>
        <taxon>ecological metagenomes</taxon>
    </lineage>
</organism>
<accession>A0A644X436</accession>
<dbReference type="SUPFAM" id="SSF160719">
    <property type="entry name" value="gpW/gp25-like"/>
    <property type="match status" value="1"/>
</dbReference>
<dbReference type="Gene3D" id="3.10.450.40">
    <property type="match status" value="1"/>
</dbReference>
<comment type="caution">
    <text evidence="1">The sequence shown here is derived from an EMBL/GenBank/DDBJ whole genome shotgun (WGS) entry which is preliminary data.</text>
</comment>
<name>A0A644X436_9ZZZZ</name>
<protein>
    <recommendedName>
        <fullName evidence="2">IraD/Gp25-like domain-containing protein</fullName>
    </recommendedName>
</protein>
<gene>
    <name evidence="1" type="ORF">SDC9_55379</name>
</gene>
<dbReference type="AlphaFoldDB" id="A0A644X436"/>